<dbReference type="Gene3D" id="3.10.450.50">
    <property type="match status" value="1"/>
</dbReference>
<dbReference type="Pfam" id="PF16022">
    <property type="entry name" value="DUF4783"/>
    <property type="match status" value="1"/>
</dbReference>
<organism evidence="2">
    <name type="scientific">uncultured Adhaeribacter sp</name>
    <dbReference type="NCBI Taxonomy" id="448109"/>
    <lineage>
        <taxon>Bacteria</taxon>
        <taxon>Pseudomonadati</taxon>
        <taxon>Bacteroidota</taxon>
        <taxon>Cytophagia</taxon>
        <taxon>Cytophagales</taxon>
        <taxon>Hymenobacteraceae</taxon>
        <taxon>Adhaeribacter</taxon>
        <taxon>environmental samples</taxon>
    </lineage>
</organism>
<evidence type="ECO:0008006" key="3">
    <source>
        <dbReference type="Google" id="ProtNLM"/>
    </source>
</evidence>
<proteinExistence type="predicted"/>
<reference evidence="2" key="1">
    <citation type="submission" date="2020-02" db="EMBL/GenBank/DDBJ databases">
        <authorList>
            <person name="Meier V. D."/>
        </authorList>
    </citation>
    <scope>NUCLEOTIDE SEQUENCE</scope>
    <source>
        <strain evidence="2">AVDCRST_MAG95</strain>
    </source>
</reference>
<dbReference type="EMBL" id="CADCTJ010000207">
    <property type="protein sequence ID" value="CAA9223698.1"/>
    <property type="molecule type" value="Genomic_DNA"/>
</dbReference>
<feature type="signal peptide" evidence="1">
    <location>
        <begin position="1"/>
        <end position="21"/>
    </location>
</feature>
<name>A0A6J4HJC3_9BACT</name>
<feature type="chain" id="PRO_5026775155" description="DUF4783 domain-containing protein" evidence="1">
    <location>
        <begin position="22"/>
        <end position="135"/>
    </location>
</feature>
<evidence type="ECO:0000313" key="2">
    <source>
        <dbReference type="EMBL" id="CAA9223698.1"/>
    </source>
</evidence>
<protein>
    <recommendedName>
        <fullName evidence="3">DUF4783 domain-containing protein</fullName>
    </recommendedName>
</protein>
<accession>A0A6J4HJC3</accession>
<dbReference type="AlphaFoldDB" id="A0A6J4HJC3"/>
<keyword evidence="1" id="KW-0732">Signal</keyword>
<gene>
    <name evidence="2" type="ORF">AVDCRST_MAG95-656</name>
</gene>
<dbReference type="InterPro" id="IPR031977">
    <property type="entry name" value="DUF4783"/>
</dbReference>
<evidence type="ECO:0000256" key="1">
    <source>
        <dbReference type="SAM" id="SignalP"/>
    </source>
</evidence>
<sequence>MKTIKQVLTLLLLVTTLGVFAGKVPVQNDVLSGIRAALRNGNSRELAQYFNTSVEVGFNGDKSTYSQTQAEFVLRDFFSKQAPTGLDRLHGGSSGQGLTYEIMKYKYNGGSYRVMVYIKQFKGTNLIDTIEFTKE</sequence>